<dbReference type="Proteomes" id="UP000618591">
    <property type="component" value="Unassembled WGS sequence"/>
</dbReference>
<organism evidence="1 2">
    <name type="scientific">Sphingomonas psychrolutea</name>
    <dbReference type="NCBI Taxonomy" id="1259676"/>
    <lineage>
        <taxon>Bacteria</taxon>
        <taxon>Pseudomonadati</taxon>
        <taxon>Pseudomonadota</taxon>
        <taxon>Alphaproteobacteria</taxon>
        <taxon>Sphingomonadales</taxon>
        <taxon>Sphingomonadaceae</taxon>
        <taxon>Sphingomonas</taxon>
    </lineage>
</organism>
<accession>A0ABQ1GJQ1</accession>
<evidence type="ECO:0000313" key="2">
    <source>
        <dbReference type="Proteomes" id="UP000618591"/>
    </source>
</evidence>
<comment type="caution">
    <text evidence="1">The sequence shown here is derived from an EMBL/GenBank/DDBJ whole genome shotgun (WGS) entry which is preliminary data.</text>
</comment>
<keyword evidence="2" id="KW-1185">Reference proteome</keyword>
<name>A0ABQ1GJQ1_9SPHN</name>
<dbReference type="RefSeq" id="WP_188446139.1">
    <property type="nucleotide sequence ID" value="NZ_BMDW01000006.1"/>
</dbReference>
<evidence type="ECO:0000313" key="1">
    <source>
        <dbReference type="EMBL" id="GGA44998.1"/>
    </source>
</evidence>
<sequence length="66" mass="7836">MSCDPFDPLDWLRRFEAAGGWYVVQDDKVWTGWKAFGDAQEEQAREVWSELVGREDRREMVRAILM</sequence>
<proteinExistence type="predicted"/>
<gene>
    <name evidence="1" type="ORF">GCM10011395_14070</name>
</gene>
<protein>
    <submittedName>
        <fullName evidence="1">Uncharacterized protein</fullName>
    </submittedName>
</protein>
<dbReference type="EMBL" id="BMDW01000006">
    <property type="protein sequence ID" value="GGA44998.1"/>
    <property type="molecule type" value="Genomic_DNA"/>
</dbReference>
<reference evidence="2" key="1">
    <citation type="journal article" date="2019" name="Int. J. Syst. Evol. Microbiol.">
        <title>The Global Catalogue of Microorganisms (GCM) 10K type strain sequencing project: providing services to taxonomists for standard genome sequencing and annotation.</title>
        <authorList>
            <consortium name="The Broad Institute Genomics Platform"/>
            <consortium name="The Broad Institute Genome Sequencing Center for Infectious Disease"/>
            <person name="Wu L."/>
            <person name="Ma J."/>
        </authorList>
    </citation>
    <scope>NUCLEOTIDE SEQUENCE [LARGE SCALE GENOMIC DNA]</scope>
    <source>
        <strain evidence="2">CGMCC 1.10106</strain>
    </source>
</reference>